<dbReference type="Proteomes" id="UP000193920">
    <property type="component" value="Unassembled WGS sequence"/>
</dbReference>
<gene>
    <name evidence="2" type="ORF">LY90DRAFT_502016</name>
</gene>
<keyword evidence="3" id="KW-1185">Reference proteome</keyword>
<proteinExistence type="predicted"/>
<evidence type="ECO:0000313" key="3">
    <source>
        <dbReference type="Proteomes" id="UP000193920"/>
    </source>
</evidence>
<comment type="caution">
    <text evidence="2">The sequence shown here is derived from an EMBL/GenBank/DDBJ whole genome shotgun (WGS) entry which is preliminary data.</text>
</comment>
<feature type="compositionally biased region" description="Low complexity" evidence="1">
    <location>
        <begin position="144"/>
        <end position="161"/>
    </location>
</feature>
<accession>A0A1Y2EXD3</accession>
<evidence type="ECO:0000313" key="2">
    <source>
        <dbReference type="EMBL" id="ORY75904.1"/>
    </source>
</evidence>
<feature type="region of interest" description="Disordered" evidence="1">
    <location>
        <begin position="138"/>
        <end position="161"/>
    </location>
</feature>
<dbReference type="Pfam" id="PF01803">
    <property type="entry name" value="LIM_bind"/>
    <property type="match status" value="1"/>
</dbReference>
<sequence>MSFDASGKIEEFKFIVKRIKKYYESNNSYIKSNYPIVNEYGMPTIVKRFFEIYEVVNKMDDLMNCSITWNIGPKMALSRYANQYKHELKNTPLTLNQQLNNIKLNNIGLNSPLLSMSNSDSTFNQQNFNSLLTMDMMPPPQQISSTSNSAHSSLNSTSETLSEALNKKRLAATTNVATTAALTPPSSNISAINVGTNSMAAVNSNSLLKLNSAMNPVSSSLGSLNLPASSSVLSSLATSNAAISAAGLALGTSTAAANSLMSAVNMNALSKANVNPTTAMKSPITNLISPLQMELSNEPKSKKLKTNPSPRQRKSKANSRTTASKNRRNSSNNSSTISS</sequence>
<protein>
    <submittedName>
        <fullName evidence="2">Uncharacterized protein</fullName>
    </submittedName>
</protein>
<name>A0A1Y2EXD3_9FUNG</name>
<organism evidence="2 3">
    <name type="scientific">Neocallimastix californiae</name>
    <dbReference type="NCBI Taxonomy" id="1754190"/>
    <lineage>
        <taxon>Eukaryota</taxon>
        <taxon>Fungi</taxon>
        <taxon>Fungi incertae sedis</taxon>
        <taxon>Chytridiomycota</taxon>
        <taxon>Chytridiomycota incertae sedis</taxon>
        <taxon>Neocallimastigomycetes</taxon>
        <taxon>Neocallimastigales</taxon>
        <taxon>Neocallimastigaceae</taxon>
        <taxon>Neocallimastix</taxon>
    </lineage>
</organism>
<dbReference type="STRING" id="1754190.A0A1Y2EXD3"/>
<dbReference type="OrthoDB" id="5597175at2759"/>
<dbReference type="EMBL" id="MCOG01000024">
    <property type="protein sequence ID" value="ORY75904.1"/>
    <property type="molecule type" value="Genomic_DNA"/>
</dbReference>
<dbReference type="InterPro" id="IPR029005">
    <property type="entry name" value="LIM-bd/SEUSS"/>
</dbReference>
<reference evidence="2 3" key="1">
    <citation type="submission" date="2016-08" db="EMBL/GenBank/DDBJ databases">
        <title>A Parts List for Fungal Cellulosomes Revealed by Comparative Genomics.</title>
        <authorList>
            <consortium name="DOE Joint Genome Institute"/>
            <person name="Haitjema C.H."/>
            <person name="Gilmore S.P."/>
            <person name="Henske J.K."/>
            <person name="Solomon K.V."/>
            <person name="De Groot R."/>
            <person name="Kuo A."/>
            <person name="Mondo S.J."/>
            <person name="Salamov A.A."/>
            <person name="Labutti K."/>
            <person name="Zhao Z."/>
            <person name="Chiniquy J."/>
            <person name="Barry K."/>
            <person name="Brewer H.M."/>
            <person name="Purvine S.O."/>
            <person name="Wright A.T."/>
            <person name="Boxma B."/>
            <person name="Van Alen T."/>
            <person name="Hackstein J.H."/>
            <person name="Baker S.E."/>
            <person name="Grigoriev I.V."/>
            <person name="O'Malley M.A."/>
        </authorList>
    </citation>
    <scope>NUCLEOTIDE SEQUENCE [LARGE SCALE GENOMIC DNA]</scope>
    <source>
        <strain evidence="2 3">G1</strain>
    </source>
</reference>
<feature type="compositionally biased region" description="Low complexity" evidence="1">
    <location>
        <begin position="318"/>
        <end position="339"/>
    </location>
</feature>
<evidence type="ECO:0000256" key="1">
    <source>
        <dbReference type="SAM" id="MobiDB-lite"/>
    </source>
</evidence>
<feature type="region of interest" description="Disordered" evidence="1">
    <location>
        <begin position="294"/>
        <end position="339"/>
    </location>
</feature>
<dbReference type="AlphaFoldDB" id="A0A1Y2EXD3"/>